<protein>
    <recommendedName>
        <fullName evidence="5">CbaC protein</fullName>
    </recommendedName>
</protein>
<organism evidence="3 4">
    <name type="scientific">Halobellus rubicundus</name>
    <dbReference type="NCBI Taxonomy" id="2996466"/>
    <lineage>
        <taxon>Archaea</taxon>
        <taxon>Methanobacteriati</taxon>
        <taxon>Methanobacteriota</taxon>
        <taxon>Stenosarchaea group</taxon>
        <taxon>Halobacteria</taxon>
        <taxon>Halobacteriales</taxon>
        <taxon>Haloferacaceae</taxon>
        <taxon>Halobellus</taxon>
    </lineage>
</organism>
<keyword evidence="2" id="KW-0812">Transmembrane</keyword>
<feature type="transmembrane region" description="Helical" evidence="2">
    <location>
        <begin position="50"/>
        <end position="69"/>
    </location>
</feature>
<evidence type="ECO:0008006" key="5">
    <source>
        <dbReference type="Google" id="ProtNLM"/>
    </source>
</evidence>
<evidence type="ECO:0000313" key="3">
    <source>
        <dbReference type="EMBL" id="MFA1611569.1"/>
    </source>
</evidence>
<dbReference type="EMBL" id="JBGNYA010000001">
    <property type="protein sequence ID" value="MFA1611569.1"/>
    <property type="molecule type" value="Genomic_DNA"/>
</dbReference>
<keyword evidence="2" id="KW-1133">Transmembrane helix</keyword>
<comment type="caution">
    <text evidence="3">The sequence shown here is derived from an EMBL/GenBank/DDBJ whole genome shotgun (WGS) entry which is preliminary data.</text>
</comment>
<accession>A0ABD5MG32</accession>
<evidence type="ECO:0000256" key="1">
    <source>
        <dbReference type="SAM" id="MobiDB-lite"/>
    </source>
</evidence>
<feature type="transmembrane region" description="Helical" evidence="2">
    <location>
        <begin position="12"/>
        <end position="38"/>
    </location>
</feature>
<dbReference type="Proteomes" id="UP001570511">
    <property type="component" value="Unassembled WGS sequence"/>
</dbReference>
<dbReference type="RefSeq" id="WP_372389885.1">
    <property type="nucleotide sequence ID" value="NZ_JBGNYA010000001.1"/>
</dbReference>
<keyword evidence="4" id="KW-1185">Reference proteome</keyword>
<dbReference type="AlphaFoldDB" id="A0ABD5MG32"/>
<sequence length="101" mass="11209">MKSTDSRERLPLIAIGFLVLFGPAVILVITLEILILFGDLELSQITPVKFIELYIVDLILFTGLGYGIYRSSLWLVKNKLPPSPDAVDSQAVEDTLDDDSE</sequence>
<proteinExistence type="predicted"/>
<evidence type="ECO:0000313" key="4">
    <source>
        <dbReference type="Proteomes" id="UP001570511"/>
    </source>
</evidence>
<reference evidence="3 4" key="1">
    <citation type="submission" date="2024-08" db="EMBL/GenBank/DDBJ databases">
        <title>Halobellus sp. MBLA0158 whole genome sequence.</title>
        <authorList>
            <person name="Hwang C.Y."/>
            <person name="Cho E.-S."/>
            <person name="Seo M.-J."/>
        </authorList>
    </citation>
    <scope>NUCLEOTIDE SEQUENCE [LARGE SCALE GENOMIC DNA]</scope>
    <source>
        <strain evidence="3 4">MBLA0158</strain>
    </source>
</reference>
<evidence type="ECO:0000256" key="2">
    <source>
        <dbReference type="SAM" id="Phobius"/>
    </source>
</evidence>
<name>A0ABD5MG32_9EURY</name>
<keyword evidence="2" id="KW-0472">Membrane</keyword>
<feature type="region of interest" description="Disordered" evidence="1">
    <location>
        <begin position="81"/>
        <end position="101"/>
    </location>
</feature>
<gene>
    <name evidence="3" type="ORF">OS889_11210</name>
</gene>